<dbReference type="InterPro" id="IPR001128">
    <property type="entry name" value="Cyt_P450"/>
</dbReference>
<dbReference type="PANTHER" id="PTHR24305">
    <property type="entry name" value="CYTOCHROME P450"/>
    <property type="match status" value="1"/>
</dbReference>
<evidence type="ECO:0000256" key="1">
    <source>
        <dbReference type="ARBA" id="ARBA00010617"/>
    </source>
</evidence>
<evidence type="ECO:0008006" key="6">
    <source>
        <dbReference type="Google" id="ProtNLM"/>
    </source>
</evidence>
<dbReference type="GeneID" id="19161543"/>
<dbReference type="InterPro" id="IPR050121">
    <property type="entry name" value="Cytochrome_P450_monoxygenase"/>
</dbReference>
<dbReference type="GO" id="GO:0005506">
    <property type="term" value="F:iron ion binding"/>
    <property type="evidence" value="ECO:0007669"/>
    <property type="project" value="InterPro"/>
</dbReference>
<reference evidence="4 5" key="1">
    <citation type="submission" date="2013-03" db="EMBL/GenBank/DDBJ databases">
        <title>The Genome Sequence of Capronia coronata CBS 617.96.</title>
        <authorList>
            <consortium name="The Broad Institute Genomics Platform"/>
            <person name="Cuomo C."/>
            <person name="de Hoog S."/>
            <person name="Gorbushina A."/>
            <person name="Walker B."/>
            <person name="Young S.K."/>
            <person name="Zeng Q."/>
            <person name="Gargeya S."/>
            <person name="Fitzgerald M."/>
            <person name="Haas B."/>
            <person name="Abouelleil A."/>
            <person name="Allen A.W."/>
            <person name="Alvarado L."/>
            <person name="Arachchi H.M."/>
            <person name="Berlin A.M."/>
            <person name="Chapman S.B."/>
            <person name="Gainer-Dewar J."/>
            <person name="Goldberg J."/>
            <person name="Griggs A."/>
            <person name="Gujja S."/>
            <person name="Hansen M."/>
            <person name="Howarth C."/>
            <person name="Imamovic A."/>
            <person name="Ireland A."/>
            <person name="Larimer J."/>
            <person name="McCowan C."/>
            <person name="Murphy C."/>
            <person name="Pearson M."/>
            <person name="Poon T.W."/>
            <person name="Priest M."/>
            <person name="Roberts A."/>
            <person name="Saif S."/>
            <person name="Shea T."/>
            <person name="Sisk P."/>
            <person name="Sykes S."/>
            <person name="Wortman J."/>
            <person name="Nusbaum C."/>
            <person name="Birren B."/>
        </authorList>
    </citation>
    <scope>NUCLEOTIDE SEQUENCE [LARGE SCALE GENOMIC DNA]</scope>
    <source>
        <strain evidence="4 5">CBS 617.96</strain>
    </source>
</reference>
<dbReference type="eggNOG" id="KOG0157">
    <property type="taxonomic scope" value="Eukaryota"/>
</dbReference>
<dbReference type="GO" id="GO:0020037">
    <property type="term" value="F:heme binding"/>
    <property type="evidence" value="ECO:0007669"/>
    <property type="project" value="InterPro"/>
</dbReference>
<dbReference type="RefSeq" id="XP_007725744.1">
    <property type="nucleotide sequence ID" value="XM_007727554.1"/>
</dbReference>
<sequence length="500" mass="57636">MREELFVEGLSVLLHWLPPLTGLYILYLLLEPWYFSPLKEIPGPWFAAYTKWWMVYKTVCGERAMTIHKLHVQYGKCVRIGPKEVSTVDSEAIVPIYGAGSKFVKTEFYTYQLRGVPELFTMSNQKQHMARRRLMAHLFSMSTMKDYELVISEHVSRCMNLIAAQGCHNKPSNLYDWFHYLAMDVICDLSFGMTFNMLEEGVNSTYIQDMYQSLEIEPVRYHFGWLNRYAAWAPLKWVRDAEACSIRSMQKGIKIVREYKENPTKKRAKDMLRKLMDAQDEDGRSLPEEQLNIEATGLILAGSHTTSSSLTWIVWRLLTSPHILDRLIVELDSSLVGYDKTAVPLHADLEHLPMLNAIIKEGLRIDTAVPGSTPRYVPHPGAQIGDYYFPGGTTVSVQAYSAHRDPVTFPQPDKFKPDRWFSETPEMRRMYIPFGAEGPRKCIGIHLAYMELRIILASLFHRFSLTLIDRDDEKMKMHELWLAAPCGQTLIVHAKERSSI</sequence>
<dbReference type="SUPFAM" id="SSF48264">
    <property type="entry name" value="Cytochrome P450"/>
    <property type="match status" value="1"/>
</dbReference>
<gene>
    <name evidence="4" type="ORF">A1O1_06676</name>
</gene>
<keyword evidence="2" id="KW-0349">Heme</keyword>
<dbReference type="EMBL" id="AMWN01000006">
    <property type="protein sequence ID" value="EXJ83058.1"/>
    <property type="molecule type" value="Genomic_DNA"/>
</dbReference>
<dbReference type="PRINTS" id="PR00385">
    <property type="entry name" value="P450"/>
</dbReference>
<keyword evidence="3" id="KW-0472">Membrane</keyword>
<comment type="cofactor">
    <cofactor evidence="2">
        <name>heme</name>
        <dbReference type="ChEBI" id="CHEBI:30413"/>
    </cofactor>
</comment>
<keyword evidence="2" id="KW-0479">Metal-binding</keyword>
<feature type="transmembrane region" description="Helical" evidence="3">
    <location>
        <begin position="12"/>
        <end position="30"/>
    </location>
</feature>
<dbReference type="OrthoDB" id="1470350at2759"/>
<evidence type="ECO:0000256" key="3">
    <source>
        <dbReference type="SAM" id="Phobius"/>
    </source>
</evidence>
<dbReference type="Pfam" id="PF00067">
    <property type="entry name" value="p450"/>
    <property type="match status" value="1"/>
</dbReference>
<dbReference type="InterPro" id="IPR002401">
    <property type="entry name" value="Cyt_P450_E_grp-I"/>
</dbReference>
<evidence type="ECO:0000313" key="5">
    <source>
        <dbReference type="Proteomes" id="UP000019484"/>
    </source>
</evidence>
<dbReference type="Proteomes" id="UP000019484">
    <property type="component" value="Unassembled WGS sequence"/>
</dbReference>
<keyword evidence="2" id="KW-0408">Iron</keyword>
<organism evidence="4 5">
    <name type="scientific">Capronia coronata CBS 617.96</name>
    <dbReference type="NCBI Taxonomy" id="1182541"/>
    <lineage>
        <taxon>Eukaryota</taxon>
        <taxon>Fungi</taxon>
        <taxon>Dikarya</taxon>
        <taxon>Ascomycota</taxon>
        <taxon>Pezizomycotina</taxon>
        <taxon>Eurotiomycetes</taxon>
        <taxon>Chaetothyriomycetidae</taxon>
        <taxon>Chaetothyriales</taxon>
        <taxon>Herpotrichiellaceae</taxon>
        <taxon>Capronia</taxon>
    </lineage>
</organism>
<dbReference type="GO" id="GO:0004497">
    <property type="term" value="F:monooxygenase activity"/>
    <property type="evidence" value="ECO:0007669"/>
    <property type="project" value="InterPro"/>
</dbReference>
<keyword evidence="3" id="KW-1133">Transmembrane helix</keyword>
<dbReference type="AlphaFoldDB" id="W9XS56"/>
<dbReference type="GO" id="GO:0016705">
    <property type="term" value="F:oxidoreductase activity, acting on paired donors, with incorporation or reduction of molecular oxygen"/>
    <property type="evidence" value="ECO:0007669"/>
    <property type="project" value="InterPro"/>
</dbReference>
<evidence type="ECO:0000313" key="4">
    <source>
        <dbReference type="EMBL" id="EXJ83058.1"/>
    </source>
</evidence>
<comment type="similarity">
    <text evidence="1">Belongs to the cytochrome P450 family.</text>
</comment>
<proteinExistence type="inferred from homology"/>
<feature type="binding site" description="axial binding residue" evidence="2">
    <location>
        <position position="442"/>
    </location>
    <ligand>
        <name>heme</name>
        <dbReference type="ChEBI" id="CHEBI:30413"/>
    </ligand>
    <ligandPart>
        <name>Fe</name>
        <dbReference type="ChEBI" id="CHEBI:18248"/>
    </ligandPart>
</feature>
<dbReference type="PANTHER" id="PTHR24305:SF166">
    <property type="entry name" value="CYTOCHROME P450 12A4, MITOCHONDRIAL-RELATED"/>
    <property type="match status" value="1"/>
</dbReference>
<dbReference type="STRING" id="1182541.W9XS56"/>
<dbReference type="HOGENOM" id="CLU_001570_14_2_1"/>
<comment type="caution">
    <text evidence="4">The sequence shown here is derived from an EMBL/GenBank/DDBJ whole genome shotgun (WGS) entry which is preliminary data.</text>
</comment>
<keyword evidence="5" id="KW-1185">Reference proteome</keyword>
<evidence type="ECO:0000256" key="2">
    <source>
        <dbReference type="PIRSR" id="PIRSR602401-1"/>
    </source>
</evidence>
<dbReference type="PRINTS" id="PR00463">
    <property type="entry name" value="EP450I"/>
</dbReference>
<keyword evidence="3" id="KW-0812">Transmembrane</keyword>
<name>W9XS56_9EURO</name>
<protein>
    <recommendedName>
        <fullName evidence="6">Cytochrome P450 oxidoreductase</fullName>
    </recommendedName>
</protein>
<dbReference type="InterPro" id="IPR036396">
    <property type="entry name" value="Cyt_P450_sf"/>
</dbReference>
<accession>W9XS56</accession>
<dbReference type="Gene3D" id="1.10.630.10">
    <property type="entry name" value="Cytochrome P450"/>
    <property type="match status" value="1"/>
</dbReference>